<keyword evidence="3" id="KW-0508">mRNA splicing</keyword>
<feature type="region of interest" description="Disordered" evidence="4">
    <location>
        <begin position="148"/>
        <end position="271"/>
    </location>
</feature>
<name>A0A2Z6N7J8_TRISU</name>
<accession>A0A2Z6N7J8</accession>
<dbReference type="GO" id="GO:0008380">
    <property type="term" value="P:RNA splicing"/>
    <property type="evidence" value="ECO:0007669"/>
    <property type="project" value="UniProtKB-KW"/>
</dbReference>
<protein>
    <recommendedName>
        <fullName evidence="7">RRM domain-containing protein</fullName>
    </recommendedName>
</protein>
<evidence type="ECO:0000256" key="2">
    <source>
        <dbReference type="ARBA" id="ARBA00022884"/>
    </source>
</evidence>
<dbReference type="PANTHER" id="PTHR23139">
    <property type="entry name" value="RNA-BINDING PROTEIN"/>
    <property type="match status" value="1"/>
</dbReference>
<organism evidence="5 6">
    <name type="scientific">Trifolium subterraneum</name>
    <name type="common">Subterranean clover</name>
    <dbReference type="NCBI Taxonomy" id="3900"/>
    <lineage>
        <taxon>Eukaryota</taxon>
        <taxon>Viridiplantae</taxon>
        <taxon>Streptophyta</taxon>
        <taxon>Embryophyta</taxon>
        <taxon>Tracheophyta</taxon>
        <taxon>Spermatophyta</taxon>
        <taxon>Magnoliopsida</taxon>
        <taxon>eudicotyledons</taxon>
        <taxon>Gunneridae</taxon>
        <taxon>Pentapetalae</taxon>
        <taxon>rosids</taxon>
        <taxon>fabids</taxon>
        <taxon>Fabales</taxon>
        <taxon>Fabaceae</taxon>
        <taxon>Papilionoideae</taxon>
        <taxon>50 kb inversion clade</taxon>
        <taxon>NPAAA clade</taxon>
        <taxon>Hologalegina</taxon>
        <taxon>IRL clade</taxon>
        <taxon>Trifolieae</taxon>
        <taxon>Trifolium</taxon>
    </lineage>
</organism>
<reference evidence="6" key="1">
    <citation type="journal article" date="2017" name="Front. Plant Sci.">
        <title>Climate Clever Clovers: New Paradigm to Reduce the Environmental Footprint of Ruminants by Breeding Low Methanogenic Forages Utilizing Haplotype Variation.</title>
        <authorList>
            <person name="Kaur P."/>
            <person name="Appels R."/>
            <person name="Bayer P.E."/>
            <person name="Keeble-Gagnere G."/>
            <person name="Wang J."/>
            <person name="Hirakawa H."/>
            <person name="Shirasawa K."/>
            <person name="Vercoe P."/>
            <person name="Stefanova K."/>
            <person name="Durmic Z."/>
            <person name="Nichols P."/>
            <person name="Revell C."/>
            <person name="Isobe S.N."/>
            <person name="Edwards D."/>
            <person name="Erskine W."/>
        </authorList>
    </citation>
    <scope>NUCLEOTIDE SEQUENCE [LARGE SCALE GENOMIC DNA]</scope>
    <source>
        <strain evidence="6">cv. Daliak</strain>
    </source>
</reference>
<dbReference type="GO" id="GO:0006397">
    <property type="term" value="P:mRNA processing"/>
    <property type="evidence" value="ECO:0007669"/>
    <property type="project" value="UniProtKB-KW"/>
</dbReference>
<evidence type="ECO:0008006" key="7">
    <source>
        <dbReference type="Google" id="ProtNLM"/>
    </source>
</evidence>
<proteinExistence type="predicted"/>
<dbReference type="InterPro" id="IPR012677">
    <property type="entry name" value="Nucleotide-bd_a/b_plait_sf"/>
</dbReference>
<sequence>MEIAGVFGSLKAYHFEAKVSNGSCAFVERKPTDVVISEAQYVDHSVTIKACAGLNGMKLGGGVLTVVLAMPDAPPMENDGEPPSYDIPKHAKPLLSEPTEVLEIKNVFTVESILSLSDMGIEDILEDVRLECARFGTVKSINLARDSEDKNVATKSEEVKKKVGSEEASLDTHTVTNNSAEPSSSEEATRSNSMGTNGMELHCDKDLEDKDNNGSSVNVDKNSENNTPCQEQEHLVTDASVKDAGNEGMPSSTIQRSPDHQDTPNNAPDLHDNMVDNDIDKRLGENLDSKNTVSPFQEGFDGCDRSSELVGPRKGIEDDDEEEDRTYNHVFKPGSILVEYARTEACRSAAHCLHRRIFDGRMVTVQYIPLNLYRARAHFMA</sequence>
<evidence type="ECO:0000256" key="1">
    <source>
        <dbReference type="ARBA" id="ARBA00022664"/>
    </source>
</evidence>
<feature type="region of interest" description="Disordered" evidence="4">
    <location>
        <begin position="286"/>
        <end position="322"/>
    </location>
</feature>
<keyword evidence="6" id="KW-1185">Reference proteome</keyword>
<feature type="compositionally biased region" description="Basic and acidic residues" evidence="4">
    <location>
        <begin position="201"/>
        <end position="212"/>
    </location>
</feature>
<dbReference type="InterPro" id="IPR035979">
    <property type="entry name" value="RBD_domain_sf"/>
</dbReference>
<gene>
    <name evidence="5" type="ORF">TSUD_17390</name>
</gene>
<keyword evidence="2" id="KW-0694">RNA-binding</keyword>
<dbReference type="SUPFAM" id="SSF54928">
    <property type="entry name" value="RNA-binding domain, RBD"/>
    <property type="match status" value="1"/>
</dbReference>
<dbReference type="GO" id="GO:0003723">
    <property type="term" value="F:RNA binding"/>
    <property type="evidence" value="ECO:0007669"/>
    <property type="project" value="UniProtKB-KW"/>
</dbReference>
<feature type="compositionally biased region" description="Polar residues" evidence="4">
    <location>
        <begin position="213"/>
        <end position="230"/>
    </location>
</feature>
<dbReference type="Proteomes" id="UP000242715">
    <property type="component" value="Unassembled WGS sequence"/>
</dbReference>
<keyword evidence="1" id="KW-0507">mRNA processing</keyword>
<evidence type="ECO:0000313" key="6">
    <source>
        <dbReference type="Proteomes" id="UP000242715"/>
    </source>
</evidence>
<feature type="compositionally biased region" description="Basic and acidic residues" evidence="4">
    <location>
        <begin position="231"/>
        <end position="245"/>
    </location>
</feature>
<dbReference type="EMBL" id="DF973307">
    <property type="protein sequence ID" value="GAU25227.1"/>
    <property type="molecule type" value="Genomic_DNA"/>
</dbReference>
<evidence type="ECO:0000313" key="5">
    <source>
        <dbReference type="EMBL" id="GAU25227.1"/>
    </source>
</evidence>
<evidence type="ECO:0000256" key="3">
    <source>
        <dbReference type="ARBA" id="ARBA00023187"/>
    </source>
</evidence>
<dbReference type="AlphaFoldDB" id="A0A2Z6N7J8"/>
<dbReference type="Gene3D" id="3.30.70.330">
    <property type="match status" value="2"/>
</dbReference>
<feature type="compositionally biased region" description="Basic and acidic residues" evidence="4">
    <location>
        <begin position="148"/>
        <end position="165"/>
    </location>
</feature>
<evidence type="ECO:0000256" key="4">
    <source>
        <dbReference type="SAM" id="MobiDB-lite"/>
    </source>
</evidence>
<dbReference type="OrthoDB" id="10266058at2759"/>